<evidence type="ECO:0000313" key="8">
    <source>
        <dbReference type="Proteomes" id="UP000254912"/>
    </source>
</evidence>
<keyword evidence="3 6" id="KW-0645">Protease</keyword>
<proteinExistence type="inferred from homology"/>
<dbReference type="RefSeq" id="WP_070230820.1">
    <property type="nucleotide sequence ID" value="NZ_BJYO01000002.1"/>
</dbReference>
<dbReference type="InterPro" id="IPR005322">
    <property type="entry name" value="Peptidase_C69"/>
</dbReference>
<accession>A0A288QTY2</accession>
<evidence type="ECO:0000256" key="2">
    <source>
        <dbReference type="ARBA" id="ARBA00007225"/>
    </source>
</evidence>
<evidence type="ECO:0000256" key="4">
    <source>
        <dbReference type="ARBA" id="ARBA00022801"/>
    </source>
</evidence>
<dbReference type="PANTHER" id="PTHR12994:SF17">
    <property type="entry name" value="LD30995P"/>
    <property type="match status" value="1"/>
</dbReference>
<evidence type="ECO:0000256" key="5">
    <source>
        <dbReference type="ARBA" id="ARBA00022997"/>
    </source>
</evidence>
<dbReference type="GO" id="GO:0016805">
    <property type="term" value="F:dipeptidase activity"/>
    <property type="evidence" value="ECO:0007669"/>
    <property type="project" value="UniProtKB-KW"/>
</dbReference>
<evidence type="ECO:0000256" key="1">
    <source>
        <dbReference type="ARBA" id="ARBA00001670"/>
    </source>
</evidence>
<dbReference type="PANTHER" id="PTHR12994">
    <property type="entry name" value="SECERNIN"/>
    <property type="match status" value="1"/>
</dbReference>
<dbReference type="Pfam" id="PF03577">
    <property type="entry name" value="Peptidase_C69"/>
    <property type="match status" value="1"/>
</dbReference>
<comment type="similarity">
    <text evidence="2 6">Belongs to the peptidase C69 family.</text>
</comment>
<dbReference type="Gene3D" id="3.60.60.10">
    <property type="entry name" value="Penicillin V Acylase, Chain A"/>
    <property type="match status" value="1"/>
</dbReference>
<dbReference type="NCBIfam" id="NF033678">
    <property type="entry name" value="C69_fam_dipept"/>
    <property type="match status" value="1"/>
</dbReference>
<name>A0A288QTY2_9LACO</name>
<dbReference type="GO" id="GO:0006508">
    <property type="term" value="P:proteolysis"/>
    <property type="evidence" value="ECO:0007669"/>
    <property type="project" value="UniProtKB-KW"/>
</dbReference>
<dbReference type="KEGG" id="wso:WSWS_00906"/>
<keyword evidence="5 6" id="KW-0224">Dipeptidase</keyword>
<dbReference type="InterPro" id="IPR047804">
    <property type="entry name" value="C69_dipept_A-like"/>
</dbReference>
<dbReference type="Proteomes" id="UP000254912">
    <property type="component" value="Unassembled WGS sequence"/>
</dbReference>
<dbReference type="AlphaFoldDB" id="A0A288QTY2"/>
<dbReference type="EC" id="3.4.-.-" evidence="6"/>
<dbReference type="GeneID" id="94546103"/>
<dbReference type="GO" id="GO:0070004">
    <property type="term" value="F:cysteine-type exopeptidase activity"/>
    <property type="evidence" value="ECO:0007669"/>
    <property type="project" value="InterPro"/>
</dbReference>
<protein>
    <recommendedName>
        <fullName evidence="6">Dipeptidase</fullName>
        <ecNumber evidence="6">3.4.-.-</ecNumber>
    </recommendedName>
</protein>
<reference evidence="7 8" key="1">
    <citation type="submission" date="2018-07" db="EMBL/GenBank/DDBJ databases">
        <title>Genomic Encyclopedia of Type Strains, Phase III (KMG-III): the genomes of soil and plant-associated and newly described type strains.</title>
        <authorList>
            <person name="Whitman W."/>
        </authorList>
    </citation>
    <scope>NUCLEOTIDE SEQUENCE [LARGE SCALE GENOMIC DNA]</scope>
    <source>
        <strain evidence="7 8">CECT 7031</strain>
    </source>
</reference>
<organism evidence="7 8">
    <name type="scientific">Weissella soli</name>
    <dbReference type="NCBI Taxonomy" id="155866"/>
    <lineage>
        <taxon>Bacteria</taxon>
        <taxon>Bacillati</taxon>
        <taxon>Bacillota</taxon>
        <taxon>Bacilli</taxon>
        <taxon>Lactobacillales</taxon>
        <taxon>Lactobacillaceae</taxon>
        <taxon>Weissella</taxon>
    </lineage>
</organism>
<sequence length="476" mass="52531">MVANVKKFYSSCTTILVGKAASYDGSTIVARTEDSANGQFAPKRFVVVTPEEQPKIYTSVISGVTITLPENPMRYTSVPNAILDDGLWAEAGINDANVAVSATETITTNERVLGADPMVPGGIGEEDITTIVLPYMHSAREGVELLGQYLEKYGTYEHNGIAFSDIDEIWWLETIGGHHWIAKRVPDDAYVTNPNQLGIQEFRFDDPDNYMAASDLEEWVAQYHLNLSLDGTLNARDAFGSHTDKDHHYNTPRAWYIQKKLTPTMIQDPMSDDIPWSNKPTRKITIEDVNDVLSSHYQDTPYDPYGKQGDEQTRKTFRPIGINRNGHLSILQIRPNVPAEIAGVQWLAYSSQPFNTMVPFYTNVGTTPAAFANTTAAVTTDSFYWTNRIIAALASPVFDETVALFEDYTESTMAAGHLLLNTTDAAVIAGVDDVQSVLATANQQIADAVVAETQQLLADVLFTASNLMANHFSRND</sequence>
<evidence type="ECO:0000256" key="3">
    <source>
        <dbReference type="ARBA" id="ARBA00022670"/>
    </source>
</evidence>
<keyword evidence="8" id="KW-1185">Reference proteome</keyword>
<evidence type="ECO:0000256" key="6">
    <source>
        <dbReference type="RuleBase" id="RU364089"/>
    </source>
</evidence>
<dbReference type="EMBL" id="QRAS01000001">
    <property type="protein sequence ID" value="RDL12106.1"/>
    <property type="molecule type" value="Genomic_DNA"/>
</dbReference>
<evidence type="ECO:0000313" key="7">
    <source>
        <dbReference type="EMBL" id="RDL12106.1"/>
    </source>
</evidence>
<comment type="caution">
    <text evidence="7">The sequence shown here is derived from an EMBL/GenBank/DDBJ whole genome shotgun (WGS) entry which is preliminary data.</text>
</comment>
<gene>
    <name evidence="7" type="ORF">DFP99_0535</name>
</gene>
<keyword evidence="4 6" id="KW-0378">Hydrolase</keyword>
<comment type="catalytic activity">
    <reaction evidence="1">
        <text>an L-aminoacyl-L-amino acid + H2O = 2 an L-alpha-amino acid</text>
        <dbReference type="Rhea" id="RHEA:48940"/>
        <dbReference type="ChEBI" id="CHEBI:15377"/>
        <dbReference type="ChEBI" id="CHEBI:59869"/>
        <dbReference type="ChEBI" id="CHEBI:77460"/>
        <dbReference type="EC" id="3.4.13.19"/>
    </reaction>
</comment>